<keyword evidence="3" id="KW-0862">Zinc</keyword>
<accession>A0A1W5D6L6</accession>
<sequence>MSSSKGSLYNERPDNSAFDDGSRIKIRTITRYRISRQSSLRWSEDVSEASPSREIPKRDRRYPTSRYASSPRRPSLSSHDSSPRPAVHPGSTSTQQGSDRGRRFARSSSPTSASSYGSLFETPLSSACSSSSGEDNCGFTNKDSGGILLACGHRICRKCLEGKFRTSLERTRHPYTLPLCCTNTPIALEKVELLFTEDEMRQLKARYNICGVQGYTTR</sequence>
<feature type="region of interest" description="Disordered" evidence="4">
    <location>
        <begin position="37"/>
        <end position="117"/>
    </location>
</feature>
<feature type="compositionally biased region" description="Low complexity" evidence="4">
    <location>
        <begin position="107"/>
        <end position="117"/>
    </location>
</feature>
<dbReference type="AlphaFoldDB" id="A0A1W5D6L6"/>
<protein>
    <submittedName>
        <fullName evidence="5">Zinc finger, RING-type, conserved site</fullName>
    </submittedName>
</protein>
<organism evidence="5 6">
    <name type="scientific">Lasallia pustulata</name>
    <dbReference type="NCBI Taxonomy" id="136370"/>
    <lineage>
        <taxon>Eukaryota</taxon>
        <taxon>Fungi</taxon>
        <taxon>Dikarya</taxon>
        <taxon>Ascomycota</taxon>
        <taxon>Pezizomycotina</taxon>
        <taxon>Lecanoromycetes</taxon>
        <taxon>OSLEUM clade</taxon>
        <taxon>Umbilicariomycetidae</taxon>
        <taxon>Umbilicariales</taxon>
        <taxon>Umbilicariaceae</taxon>
        <taxon>Lasallia</taxon>
    </lineage>
</organism>
<keyword evidence="1" id="KW-0479">Metal-binding</keyword>
<dbReference type="Proteomes" id="UP000192927">
    <property type="component" value="Unassembled WGS sequence"/>
</dbReference>
<feature type="region of interest" description="Disordered" evidence="4">
    <location>
        <begin position="1"/>
        <end position="25"/>
    </location>
</feature>
<evidence type="ECO:0000256" key="4">
    <source>
        <dbReference type="SAM" id="MobiDB-lite"/>
    </source>
</evidence>
<evidence type="ECO:0000256" key="2">
    <source>
        <dbReference type="ARBA" id="ARBA00022771"/>
    </source>
</evidence>
<dbReference type="InterPro" id="IPR017907">
    <property type="entry name" value="Znf_RING_CS"/>
</dbReference>
<keyword evidence="6" id="KW-1185">Reference proteome</keyword>
<evidence type="ECO:0000313" key="6">
    <source>
        <dbReference type="Proteomes" id="UP000192927"/>
    </source>
</evidence>
<dbReference type="EMBL" id="FWEW01002631">
    <property type="protein sequence ID" value="SLM38650.1"/>
    <property type="molecule type" value="Genomic_DNA"/>
</dbReference>
<keyword evidence="2" id="KW-0863">Zinc-finger</keyword>
<reference evidence="6" key="1">
    <citation type="submission" date="2017-03" db="EMBL/GenBank/DDBJ databases">
        <authorList>
            <person name="Sharma R."/>
            <person name="Thines M."/>
        </authorList>
    </citation>
    <scope>NUCLEOTIDE SEQUENCE [LARGE SCALE GENOMIC DNA]</scope>
</reference>
<name>A0A1W5D6L6_9LECA</name>
<evidence type="ECO:0000256" key="1">
    <source>
        <dbReference type="ARBA" id="ARBA00022723"/>
    </source>
</evidence>
<dbReference type="PROSITE" id="PS00518">
    <property type="entry name" value="ZF_RING_1"/>
    <property type="match status" value="1"/>
</dbReference>
<proteinExistence type="predicted"/>
<evidence type="ECO:0000313" key="5">
    <source>
        <dbReference type="EMBL" id="SLM38650.1"/>
    </source>
</evidence>
<dbReference type="GO" id="GO:0008270">
    <property type="term" value="F:zinc ion binding"/>
    <property type="evidence" value="ECO:0007669"/>
    <property type="project" value="UniProtKB-KW"/>
</dbReference>
<evidence type="ECO:0000256" key="3">
    <source>
        <dbReference type="ARBA" id="ARBA00022833"/>
    </source>
</evidence>